<accession>A0ABN2IL65</accession>
<evidence type="ECO:0008006" key="3">
    <source>
        <dbReference type="Google" id="ProtNLM"/>
    </source>
</evidence>
<gene>
    <name evidence="1" type="ORF">GCM10009765_65210</name>
</gene>
<name>A0ABN2IL65_9ACTN</name>
<proteinExistence type="predicted"/>
<dbReference type="RefSeq" id="WP_163570787.1">
    <property type="nucleotide sequence ID" value="NZ_WOTO01000034.1"/>
</dbReference>
<sequence>MLRKGLLYTAALVGVYLLVANATGAGRVISAGAAGYATGVKALQGR</sequence>
<reference evidence="1 2" key="1">
    <citation type="journal article" date="2019" name="Int. J. Syst. Evol. Microbiol.">
        <title>The Global Catalogue of Microorganisms (GCM) 10K type strain sequencing project: providing services to taxonomists for standard genome sequencing and annotation.</title>
        <authorList>
            <consortium name="The Broad Institute Genomics Platform"/>
            <consortium name="The Broad Institute Genome Sequencing Center for Infectious Disease"/>
            <person name="Wu L."/>
            <person name="Ma J."/>
        </authorList>
    </citation>
    <scope>NUCLEOTIDE SEQUENCE [LARGE SCALE GENOMIC DNA]</scope>
    <source>
        <strain evidence="1 2">JCM 14718</strain>
    </source>
</reference>
<organism evidence="1 2">
    <name type="scientific">Fodinicola feengrottensis</name>
    <dbReference type="NCBI Taxonomy" id="435914"/>
    <lineage>
        <taxon>Bacteria</taxon>
        <taxon>Bacillati</taxon>
        <taxon>Actinomycetota</taxon>
        <taxon>Actinomycetes</taxon>
        <taxon>Mycobacteriales</taxon>
        <taxon>Fodinicola</taxon>
    </lineage>
</organism>
<dbReference type="Proteomes" id="UP001500618">
    <property type="component" value="Unassembled WGS sequence"/>
</dbReference>
<protein>
    <recommendedName>
        <fullName evidence="3">Secreted protein</fullName>
    </recommendedName>
</protein>
<dbReference type="EMBL" id="BAAANY010000031">
    <property type="protein sequence ID" value="GAA1706719.1"/>
    <property type="molecule type" value="Genomic_DNA"/>
</dbReference>
<comment type="caution">
    <text evidence="1">The sequence shown here is derived from an EMBL/GenBank/DDBJ whole genome shotgun (WGS) entry which is preliminary data.</text>
</comment>
<keyword evidence="2" id="KW-1185">Reference proteome</keyword>
<evidence type="ECO:0000313" key="2">
    <source>
        <dbReference type="Proteomes" id="UP001500618"/>
    </source>
</evidence>
<evidence type="ECO:0000313" key="1">
    <source>
        <dbReference type="EMBL" id="GAA1706719.1"/>
    </source>
</evidence>